<evidence type="ECO:0000256" key="1">
    <source>
        <dbReference type="ARBA" id="ARBA00004123"/>
    </source>
</evidence>
<protein>
    <submittedName>
        <fullName evidence="7">DH200=94 genomic scaffold, scaffold_345</fullName>
    </submittedName>
</protein>
<dbReference type="InterPro" id="IPR050655">
    <property type="entry name" value="Plant_B3_domain"/>
</dbReference>
<evidence type="ECO:0000256" key="5">
    <source>
        <dbReference type="ARBA" id="ARBA00023242"/>
    </source>
</evidence>
<dbReference type="PANTHER" id="PTHR31920">
    <property type="entry name" value="B3 DOMAIN-CONTAINING"/>
    <property type="match status" value="1"/>
</dbReference>
<dbReference type="InParanoid" id="A0A068VE43"/>
<gene>
    <name evidence="7" type="ORF">GSCOC_T00008191001</name>
</gene>
<evidence type="ECO:0000313" key="8">
    <source>
        <dbReference type="Proteomes" id="UP000295252"/>
    </source>
</evidence>
<keyword evidence="5" id="KW-0539">Nucleus</keyword>
<dbReference type="Pfam" id="PF02362">
    <property type="entry name" value="B3"/>
    <property type="match status" value="2"/>
</dbReference>
<keyword evidence="2" id="KW-0805">Transcription regulation</keyword>
<accession>A0A068VE43</accession>
<keyword evidence="4" id="KW-0804">Transcription</keyword>
<dbReference type="STRING" id="49390.A0A068VE43"/>
<dbReference type="OrthoDB" id="1666376at2759"/>
<dbReference type="Gene3D" id="2.40.330.10">
    <property type="entry name" value="DNA-binding pseudobarrel domain"/>
    <property type="match status" value="2"/>
</dbReference>
<comment type="subcellular location">
    <subcellularLocation>
        <location evidence="1">Nucleus</location>
    </subcellularLocation>
</comment>
<evidence type="ECO:0000313" key="7">
    <source>
        <dbReference type="EMBL" id="CDP19095.1"/>
    </source>
</evidence>
<organism evidence="7 8">
    <name type="scientific">Coffea canephora</name>
    <name type="common">Robusta coffee</name>
    <dbReference type="NCBI Taxonomy" id="49390"/>
    <lineage>
        <taxon>Eukaryota</taxon>
        <taxon>Viridiplantae</taxon>
        <taxon>Streptophyta</taxon>
        <taxon>Embryophyta</taxon>
        <taxon>Tracheophyta</taxon>
        <taxon>Spermatophyta</taxon>
        <taxon>Magnoliopsida</taxon>
        <taxon>eudicotyledons</taxon>
        <taxon>Gunneridae</taxon>
        <taxon>Pentapetalae</taxon>
        <taxon>asterids</taxon>
        <taxon>lamiids</taxon>
        <taxon>Gentianales</taxon>
        <taxon>Rubiaceae</taxon>
        <taxon>Ixoroideae</taxon>
        <taxon>Gardenieae complex</taxon>
        <taxon>Bertiereae - Coffeeae clade</taxon>
        <taxon>Coffeeae</taxon>
        <taxon>Coffea</taxon>
    </lineage>
</organism>
<reference evidence="8" key="1">
    <citation type="journal article" date="2014" name="Science">
        <title>The coffee genome provides insight into the convergent evolution of caffeine biosynthesis.</title>
        <authorList>
            <person name="Denoeud F."/>
            <person name="Carretero-Paulet L."/>
            <person name="Dereeper A."/>
            <person name="Droc G."/>
            <person name="Guyot R."/>
            <person name="Pietrella M."/>
            <person name="Zheng C."/>
            <person name="Alberti A."/>
            <person name="Anthony F."/>
            <person name="Aprea G."/>
            <person name="Aury J.M."/>
            <person name="Bento P."/>
            <person name="Bernard M."/>
            <person name="Bocs S."/>
            <person name="Campa C."/>
            <person name="Cenci A."/>
            <person name="Combes M.C."/>
            <person name="Crouzillat D."/>
            <person name="Da Silva C."/>
            <person name="Daddiego L."/>
            <person name="De Bellis F."/>
            <person name="Dussert S."/>
            <person name="Garsmeur O."/>
            <person name="Gayraud T."/>
            <person name="Guignon V."/>
            <person name="Jahn K."/>
            <person name="Jamilloux V."/>
            <person name="Joet T."/>
            <person name="Labadie K."/>
            <person name="Lan T."/>
            <person name="Leclercq J."/>
            <person name="Lepelley M."/>
            <person name="Leroy T."/>
            <person name="Li L.T."/>
            <person name="Librado P."/>
            <person name="Lopez L."/>
            <person name="Munoz A."/>
            <person name="Noel B."/>
            <person name="Pallavicini A."/>
            <person name="Perrotta G."/>
            <person name="Poncet V."/>
            <person name="Pot D."/>
            <person name="Priyono X."/>
            <person name="Rigoreau M."/>
            <person name="Rouard M."/>
            <person name="Rozas J."/>
            <person name="Tranchant-Dubreuil C."/>
            <person name="VanBuren R."/>
            <person name="Zhang Q."/>
            <person name="Andrade A.C."/>
            <person name="Argout X."/>
            <person name="Bertrand B."/>
            <person name="de Kochko A."/>
            <person name="Graziosi G."/>
            <person name="Henry R.J."/>
            <person name="Jayarama X."/>
            <person name="Ming R."/>
            <person name="Nagai C."/>
            <person name="Rounsley S."/>
            <person name="Sankoff D."/>
            <person name="Giuliano G."/>
            <person name="Albert V.A."/>
            <person name="Wincker P."/>
            <person name="Lashermes P."/>
        </authorList>
    </citation>
    <scope>NUCLEOTIDE SEQUENCE [LARGE SCALE GENOMIC DNA]</scope>
    <source>
        <strain evidence="8">cv. DH200-94</strain>
    </source>
</reference>
<dbReference type="SUPFAM" id="SSF101936">
    <property type="entry name" value="DNA-binding pseudobarrel domain"/>
    <property type="match status" value="2"/>
</dbReference>
<dbReference type="InterPro" id="IPR003340">
    <property type="entry name" value="B3_DNA-bd"/>
</dbReference>
<dbReference type="PANTHER" id="PTHR31920:SF124">
    <property type="entry name" value="TF-B3 DOMAIN-CONTAINING PROTEIN"/>
    <property type="match status" value="1"/>
</dbReference>
<evidence type="ECO:0000256" key="3">
    <source>
        <dbReference type="ARBA" id="ARBA00023125"/>
    </source>
</evidence>
<dbReference type="Proteomes" id="UP000295252">
    <property type="component" value="Unassembled WGS sequence"/>
</dbReference>
<evidence type="ECO:0000256" key="4">
    <source>
        <dbReference type="ARBA" id="ARBA00023163"/>
    </source>
</evidence>
<dbReference type="GO" id="GO:0003677">
    <property type="term" value="F:DNA binding"/>
    <property type="evidence" value="ECO:0007669"/>
    <property type="project" value="UniProtKB-KW"/>
</dbReference>
<feature type="domain" description="TF-B3" evidence="6">
    <location>
        <begin position="173"/>
        <end position="268"/>
    </location>
</feature>
<dbReference type="Gramene" id="CDP19095">
    <property type="protein sequence ID" value="CDP19095"/>
    <property type="gene ID" value="GSCOC_T00008191001"/>
</dbReference>
<evidence type="ECO:0000259" key="6">
    <source>
        <dbReference type="PROSITE" id="PS50863"/>
    </source>
</evidence>
<dbReference type="PROSITE" id="PS50863">
    <property type="entry name" value="B3"/>
    <property type="match status" value="2"/>
</dbReference>
<sequence>MKQNSKVLYSDESPMFFKVYTDQLCSSQLKIPPEFVKKFNGDVPQTFTLEGPQGRSWQIVAGKVDEYFYFQEGWQNFVEDNSLENDDFLTFSYGGCSRFYVEIFGKHGCIKEGAFTIWNDAMHRNESTLEQLHGKLNNTTQPMGRSLRSRTRGSCSEIGLAGKVQDNMRHHSGPFRVQLTKTYTNRYVKFPRDFGNVKKHWKNGKGALLRVQAREWKVSIAKSGRYFHLCTGWSSFVKENSLKIGDECNFEVIDNNDDGIVLEVTMSRCPDKIE</sequence>
<feature type="domain" description="TF-B3" evidence="6">
    <location>
        <begin position="14"/>
        <end position="107"/>
    </location>
</feature>
<keyword evidence="8" id="KW-1185">Reference proteome</keyword>
<dbReference type="GO" id="GO:0005634">
    <property type="term" value="C:nucleus"/>
    <property type="evidence" value="ECO:0007669"/>
    <property type="project" value="UniProtKB-SubCell"/>
</dbReference>
<dbReference type="InterPro" id="IPR015300">
    <property type="entry name" value="DNA-bd_pseudobarrel_sf"/>
</dbReference>
<evidence type="ECO:0000256" key="2">
    <source>
        <dbReference type="ARBA" id="ARBA00023015"/>
    </source>
</evidence>
<name>A0A068VE43_COFCA</name>
<dbReference type="OMA" id="MKIKARW"/>
<dbReference type="SMART" id="SM01019">
    <property type="entry name" value="B3"/>
    <property type="match status" value="2"/>
</dbReference>
<proteinExistence type="predicted"/>
<keyword evidence="3" id="KW-0238">DNA-binding</keyword>
<dbReference type="AlphaFoldDB" id="A0A068VE43"/>
<dbReference type="CDD" id="cd10017">
    <property type="entry name" value="B3_DNA"/>
    <property type="match status" value="2"/>
</dbReference>
<dbReference type="PhylomeDB" id="A0A068VE43"/>
<dbReference type="EMBL" id="HG739429">
    <property type="protein sequence ID" value="CDP19095.1"/>
    <property type="molecule type" value="Genomic_DNA"/>
</dbReference>